<feature type="region of interest" description="Disordered" evidence="9">
    <location>
        <begin position="133"/>
        <end position="228"/>
    </location>
</feature>
<dbReference type="GO" id="GO:0005524">
    <property type="term" value="F:ATP binding"/>
    <property type="evidence" value="ECO:0007669"/>
    <property type="project" value="UniProtKB-KW"/>
</dbReference>
<dbReference type="PANTHER" id="PTHR47634:SF9">
    <property type="entry name" value="PROTEIN KINASE DOMAIN-CONTAINING PROTEIN-RELATED"/>
    <property type="match status" value="1"/>
</dbReference>
<dbReference type="EC" id="2.7.11.1" evidence="1"/>
<keyword evidence="3" id="KW-0808">Transferase</keyword>
<dbReference type="PANTHER" id="PTHR47634">
    <property type="entry name" value="PROTEIN KINASE DOMAIN-CONTAINING PROTEIN-RELATED"/>
    <property type="match status" value="1"/>
</dbReference>
<dbReference type="GO" id="GO:0050684">
    <property type="term" value="P:regulation of mRNA processing"/>
    <property type="evidence" value="ECO:0007669"/>
    <property type="project" value="TreeGrafter"/>
</dbReference>
<evidence type="ECO:0000256" key="3">
    <source>
        <dbReference type="ARBA" id="ARBA00022679"/>
    </source>
</evidence>
<feature type="compositionally biased region" description="Low complexity" evidence="9">
    <location>
        <begin position="154"/>
        <end position="163"/>
    </location>
</feature>
<dbReference type="FunFam" id="1.10.510.10:FF:000339">
    <property type="entry name" value="Serine/threonine-protein kinase SRPK-like protein"/>
    <property type="match status" value="1"/>
</dbReference>
<dbReference type="PROSITE" id="PS00108">
    <property type="entry name" value="PROTEIN_KINASE_ST"/>
    <property type="match status" value="1"/>
</dbReference>
<dbReference type="GO" id="GO:0004674">
    <property type="term" value="F:protein serine/threonine kinase activity"/>
    <property type="evidence" value="ECO:0007669"/>
    <property type="project" value="UniProtKB-KW"/>
</dbReference>
<evidence type="ECO:0000313" key="11">
    <source>
        <dbReference type="EMBL" id="KAK2987512.1"/>
    </source>
</evidence>
<keyword evidence="5" id="KW-0418">Kinase</keyword>
<evidence type="ECO:0000259" key="10">
    <source>
        <dbReference type="PROSITE" id="PS50011"/>
    </source>
</evidence>
<keyword evidence="4" id="KW-0547">Nucleotide-binding</keyword>
<keyword evidence="6" id="KW-0067">ATP-binding</keyword>
<dbReference type="SUPFAM" id="SSF56112">
    <property type="entry name" value="Protein kinase-like (PK-like)"/>
    <property type="match status" value="1"/>
</dbReference>
<comment type="catalytic activity">
    <reaction evidence="8">
        <text>L-seryl-[protein] + ATP = O-phospho-L-seryl-[protein] + ADP + H(+)</text>
        <dbReference type="Rhea" id="RHEA:17989"/>
        <dbReference type="Rhea" id="RHEA-COMP:9863"/>
        <dbReference type="Rhea" id="RHEA-COMP:11604"/>
        <dbReference type="ChEBI" id="CHEBI:15378"/>
        <dbReference type="ChEBI" id="CHEBI:29999"/>
        <dbReference type="ChEBI" id="CHEBI:30616"/>
        <dbReference type="ChEBI" id="CHEBI:83421"/>
        <dbReference type="ChEBI" id="CHEBI:456216"/>
        <dbReference type="EC" id="2.7.11.1"/>
    </reaction>
</comment>
<keyword evidence="2" id="KW-0723">Serine/threonine-protein kinase</keyword>
<feature type="domain" description="Protein kinase" evidence="10">
    <location>
        <begin position="1"/>
        <end position="399"/>
    </location>
</feature>
<accession>A0AA88UTP2</accession>
<name>A0AA88UTP2_9ASTE</name>
<dbReference type="AlphaFoldDB" id="A0AA88UTP2"/>
<evidence type="ECO:0000256" key="4">
    <source>
        <dbReference type="ARBA" id="ARBA00022741"/>
    </source>
</evidence>
<dbReference type="InterPro" id="IPR011009">
    <property type="entry name" value="Kinase-like_dom_sf"/>
</dbReference>
<feature type="compositionally biased region" description="Polar residues" evidence="9">
    <location>
        <begin position="199"/>
        <end position="220"/>
    </location>
</feature>
<evidence type="ECO:0000256" key="9">
    <source>
        <dbReference type="SAM" id="MobiDB-lite"/>
    </source>
</evidence>
<sequence>MDEITILQQIADGDPDDKKCVVKLLDHFKHTGPNGQHVCMVFEYLGDNLLTLVKYTDYHGLPIHMVKEICFHVLVGLDYLHRQLSIIHTDLKPENVLLLSTIDPSKDPRKSCAPLILPTMDKTVFGSGITKDLNSSNGDLTKNQKKDIRRKAKQAAQGCAGKEALAETETDPETSGAVETSSNAKPKLESVEDQPVGYGTTNISSNADAMTSSEPGNQGHSSRRRSTNKKLLDSVELKCKLVDFGSACWTYKQFTTDIQTRQYRCPEVILGSKYSTSADLWSFACICFELATGDVLFDPHSGDNFDRDEDHLALMMELLGMMPRKIALGGRYSRDFFNRYGDLRHIRRLRFWPPSKVLLEKYKFSEQVANELTEFLLPILDFVPEKRPTASQLLLHPWISAGPRLLEPSVSSIQSQAADSVKTEKKKKEKEEREAMEVGMENIAINGDFNLVNDPQSSNNLSKASEGSSSRFCYQLKRPTYVDGLDDTILIFNGTSASIHRMIDRVWERKIPRTLQLLLG</sequence>
<dbReference type="Proteomes" id="UP001187471">
    <property type="component" value="Unassembled WGS sequence"/>
</dbReference>
<proteinExistence type="predicted"/>
<evidence type="ECO:0000256" key="2">
    <source>
        <dbReference type="ARBA" id="ARBA00022527"/>
    </source>
</evidence>
<evidence type="ECO:0000256" key="8">
    <source>
        <dbReference type="ARBA" id="ARBA00048679"/>
    </source>
</evidence>
<evidence type="ECO:0000256" key="5">
    <source>
        <dbReference type="ARBA" id="ARBA00022777"/>
    </source>
</evidence>
<protein>
    <recommendedName>
        <fullName evidence="1">non-specific serine/threonine protein kinase</fullName>
        <ecNumber evidence="1">2.7.11.1</ecNumber>
    </recommendedName>
</protein>
<organism evidence="11 12">
    <name type="scientific">Escallonia rubra</name>
    <dbReference type="NCBI Taxonomy" id="112253"/>
    <lineage>
        <taxon>Eukaryota</taxon>
        <taxon>Viridiplantae</taxon>
        <taxon>Streptophyta</taxon>
        <taxon>Embryophyta</taxon>
        <taxon>Tracheophyta</taxon>
        <taxon>Spermatophyta</taxon>
        <taxon>Magnoliopsida</taxon>
        <taxon>eudicotyledons</taxon>
        <taxon>Gunneridae</taxon>
        <taxon>Pentapetalae</taxon>
        <taxon>asterids</taxon>
        <taxon>campanulids</taxon>
        <taxon>Escalloniales</taxon>
        <taxon>Escalloniaceae</taxon>
        <taxon>Escallonia</taxon>
    </lineage>
</organism>
<gene>
    <name evidence="11" type="ORF">RJ640_017249</name>
</gene>
<dbReference type="GO" id="GO:0000245">
    <property type="term" value="P:spliceosomal complex assembly"/>
    <property type="evidence" value="ECO:0007669"/>
    <property type="project" value="TreeGrafter"/>
</dbReference>
<keyword evidence="12" id="KW-1185">Reference proteome</keyword>
<comment type="caution">
    <text evidence="11">The sequence shown here is derived from an EMBL/GenBank/DDBJ whole genome shotgun (WGS) entry which is preliminary data.</text>
</comment>
<dbReference type="EMBL" id="JAVXUO010000979">
    <property type="protein sequence ID" value="KAK2987512.1"/>
    <property type="molecule type" value="Genomic_DNA"/>
</dbReference>
<dbReference type="Gene3D" id="1.10.510.10">
    <property type="entry name" value="Transferase(Phosphotransferase) domain 1"/>
    <property type="match status" value="2"/>
</dbReference>
<comment type="catalytic activity">
    <reaction evidence="7">
        <text>L-threonyl-[protein] + ATP = O-phospho-L-threonyl-[protein] + ADP + H(+)</text>
        <dbReference type="Rhea" id="RHEA:46608"/>
        <dbReference type="Rhea" id="RHEA-COMP:11060"/>
        <dbReference type="Rhea" id="RHEA-COMP:11605"/>
        <dbReference type="ChEBI" id="CHEBI:15378"/>
        <dbReference type="ChEBI" id="CHEBI:30013"/>
        <dbReference type="ChEBI" id="CHEBI:30616"/>
        <dbReference type="ChEBI" id="CHEBI:61977"/>
        <dbReference type="ChEBI" id="CHEBI:456216"/>
        <dbReference type="EC" id="2.7.11.1"/>
    </reaction>
</comment>
<dbReference type="SMART" id="SM00220">
    <property type="entry name" value="S_TKc"/>
    <property type="match status" value="1"/>
</dbReference>
<evidence type="ECO:0000256" key="7">
    <source>
        <dbReference type="ARBA" id="ARBA00047899"/>
    </source>
</evidence>
<evidence type="ECO:0000313" key="12">
    <source>
        <dbReference type="Proteomes" id="UP001187471"/>
    </source>
</evidence>
<reference evidence="11" key="1">
    <citation type="submission" date="2022-12" db="EMBL/GenBank/DDBJ databases">
        <title>Draft genome assemblies for two species of Escallonia (Escalloniales).</title>
        <authorList>
            <person name="Chanderbali A."/>
            <person name="Dervinis C."/>
            <person name="Anghel I."/>
            <person name="Soltis D."/>
            <person name="Soltis P."/>
            <person name="Zapata F."/>
        </authorList>
    </citation>
    <scope>NUCLEOTIDE SEQUENCE</scope>
    <source>
        <strain evidence="11">UCBG92.1500</strain>
        <tissue evidence="11">Leaf</tissue>
    </source>
</reference>
<dbReference type="InterPro" id="IPR051334">
    <property type="entry name" value="SRPK"/>
</dbReference>
<dbReference type="Pfam" id="PF00069">
    <property type="entry name" value="Pkinase"/>
    <property type="match status" value="2"/>
</dbReference>
<dbReference type="InterPro" id="IPR008271">
    <property type="entry name" value="Ser/Thr_kinase_AS"/>
</dbReference>
<dbReference type="PROSITE" id="PS50011">
    <property type="entry name" value="PROTEIN_KINASE_DOM"/>
    <property type="match status" value="1"/>
</dbReference>
<evidence type="ECO:0000256" key="1">
    <source>
        <dbReference type="ARBA" id="ARBA00012513"/>
    </source>
</evidence>
<dbReference type="InterPro" id="IPR000719">
    <property type="entry name" value="Prot_kinase_dom"/>
</dbReference>
<dbReference type="Gene3D" id="3.30.200.20">
    <property type="entry name" value="Phosphorylase Kinase, domain 1"/>
    <property type="match status" value="1"/>
</dbReference>
<evidence type="ECO:0000256" key="6">
    <source>
        <dbReference type="ARBA" id="ARBA00022840"/>
    </source>
</evidence>